<dbReference type="AlphaFoldDB" id="A0A0D2AEY4"/>
<evidence type="ECO:0000256" key="1">
    <source>
        <dbReference type="SAM" id="MobiDB-lite"/>
    </source>
</evidence>
<feature type="region of interest" description="Disordered" evidence="1">
    <location>
        <begin position="1"/>
        <end position="27"/>
    </location>
</feature>
<dbReference type="HOGENOM" id="CLU_131049_1_0_1"/>
<reference evidence="2 3" key="1">
    <citation type="submission" date="2015-01" db="EMBL/GenBank/DDBJ databases">
        <title>The Genome Sequence of Exophiala oligosperma CBS72588.</title>
        <authorList>
            <consortium name="The Broad Institute Genomics Platform"/>
            <person name="Cuomo C."/>
            <person name="de Hoog S."/>
            <person name="Gorbushina A."/>
            <person name="Stielow B."/>
            <person name="Teixiera M."/>
            <person name="Abouelleil A."/>
            <person name="Chapman S.B."/>
            <person name="Priest M."/>
            <person name="Young S.K."/>
            <person name="Wortman J."/>
            <person name="Nusbaum C."/>
            <person name="Birren B."/>
        </authorList>
    </citation>
    <scope>NUCLEOTIDE SEQUENCE [LARGE SCALE GENOMIC DNA]</scope>
    <source>
        <strain evidence="2 3">CBS 72588</strain>
    </source>
</reference>
<dbReference type="GeneID" id="27361785"/>
<feature type="compositionally biased region" description="Basic and acidic residues" evidence="1">
    <location>
        <begin position="16"/>
        <end position="27"/>
    </location>
</feature>
<dbReference type="Proteomes" id="UP000053342">
    <property type="component" value="Unassembled WGS sequence"/>
</dbReference>
<organism evidence="2 3">
    <name type="scientific">Exophiala oligosperma</name>
    <dbReference type="NCBI Taxonomy" id="215243"/>
    <lineage>
        <taxon>Eukaryota</taxon>
        <taxon>Fungi</taxon>
        <taxon>Dikarya</taxon>
        <taxon>Ascomycota</taxon>
        <taxon>Pezizomycotina</taxon>
        <taxon>Eurotiomycetes</taxon>
        <taxon>Chaetothyriomycetidae</taxon>
        <taxon>Chaetothyriales</taxon>
        <taxon>Herpotrichiellaceae</taxon>
        <taxon>Exophiala</taxon>
    </lineage>
</organism>
<protein>
    <submittedName>
        <fullName evidence="2">Uncharacterized protein</fullName>
    </submittedName>
</protein>
<evidence type="ECO:0000313" key="2">
    <source>
        <dbReference type="EMBL" id="KIW38766.1"/>
    </source>
</evidence>
<proteinExistence type="predicted"/>
<dbReference type="VEuPathDB" id="FungiDB:PV06_09711"/>
<dbReference type="OrthoDB" id="10405702at2759"/>
<sequence>MAFSKRSRVSQPPSRETPEAERCKTTRDETISMQPTLKPFVTLTKSIRSPKIQLVPHAPCASFSIPLSTLEQDLLNNTHFDKLDMSSQDFDFEDIFTYSKPQRKLSRVVEVSLRGRNP</sequence>
<dbReference type="EMBL" id="KN847341">
    <property type="protein sequence ID" value="KIW38766.1"/>
    <property type="molecule type" value="Genomic_DNA"/>
</dbReference>
<accession>A0A0D2AEY4</accession>
<gene>
    <name evidence="2" type="ORF">PV06_09711</name>
</gene>
<dbReference type="RefSeq" id="XP_016258982.1">
    <property type="nucleotide sequence ID" value="XM_016411175.1"/>
</dbReference>
<name>A0A0D2AEY4_9EURO</name>
<keyword evidence="3" id="KW-1185">Reference proteome</keyword>
<evidence type="ECO:0000313" key="3">
    <source>
        <dbReference type="Proteomes" id="UP000053342"/>
    </source>
</evidence>